<evidence type="ECO:0000256" key="7">
    <source>
        <dbReference type="ARBA" id="ARBA00022989"/>
    </source>
</evidence>
<evidence type="ECO:0000256" key="3">
    <source>
        <dbReference type="ARBA" id="ARBA00022516"/>
    </source>
</evidence>
<keyword evidence="4" id="KW-0808">Transferase</keyword>
<evidence type="ECO:0000256" key="1">
    <source>
        <dbReference type="ARBA" id="ARBA00004477"/>
    </source>
</evidence>
<evidence type="ECO:0000313" key="15">
    <source>
        <dbReference type="EMBL" id="EKX40112.1"/>
    </source>
</evidence>
<evidence type="ECO:0000256" key="6">
    <source>
        <dbReference type="ARBA" id="ARBA00022824"/>
    </source>
</evidence>
<reference evidence="16" key="3">
    <citation type="submission" date="2016-03" db="UniProtKB">
        <authorList>
            <consortium name="EnsemblProtists"/>
        </authorList>
    </citation>
    <scope>IDENTIFICATION</scope>
</reference>
<feature type="transmembrane region" description="Helical" evidence="14">
    <location>
        <begin position="99"/>
        <end position="119"/>
    </location>
</feature>
<dbReference type="InterPro" id="IPR004277">
    <property type="entry name" value="PSS"/>
</dbReference>
<keyword evidence="5 14" id="KW-0812">Transmembrane</keyword>
<evidence type="ECO:0000256" key="5">
    <source>
        <dbReference type="ARBA" id="ARBA00022692"/>
    </source>
</evidence>
<dbReference type="PaxDb" id="55529-EKX40112"/>
<feature type="transmembrane region" description="Helical" evidence="14">
    <location>
        <begin position="359"/>
        <end position="376"/>
    </location>
</feature>
<evidence type="ECO:0008006" key="18">
    <source>
        <dbReference type="Google" id="ProtNLM"/>
    </source>
</evidence>
<organism evidence="15">
    <name type="scientific">Guillardia theta (strain CCMP2712)</name>
    <name type="common">Cryptophyte</name>
    <dbReference type="NCBI Taxonomy" id="905079"/>
    <lineage>
        <taxon>Eukaryota</taxon>
        <taxon>Cryptophyceae</taxon>
        <taxon>Pyrenomonadales</taxon>
        <taxon>Geminigeraceae</taxon>
        <taxon>Guillardia</taxon>
    </lineage>
</organism>
<feature type="compositionally biased region" description="Basic and acidic residues" evidence="13">
    <location>
        <begin position="1"/>
        <end position="16"/>
    </location>
</feature>
<reference evidence="15 17" key="1">
    <citation type="journal article" date="2012" name="Nature">
        <title>Algal genomes reveal evolutionary mosaicism and the fate of nucleomorphs.</title>
        <authorList>
            <consortium name="DOE Joint Genome Institute"/>
            <person name="Curtis B.A."/>
            <person name="Tanifuji G."/>
            <person name="Burki F."/>
            <person name="Gruber A."/>
            <person name="Irimia M."/>
            <person name="Maruyama S."/>
            <person name="Arias M.C."/>
            <person name="Ball S.G."/>
            <person name="Gile G.H."/>
            <person name="Hirakawa Y."/>
            <person name="Hopkins J.F."/>
            <person name="Kuo A."/>
            <person name="Rensing S.A."/>
            <person name="Schmutz J."/>
            <person name="Symeonidi A."/>
            <person name="Elias M."/>
            <person name="Eveleigh R.J."/>
            <person name="Herman E.K."/>
            <person name="Klute M.J."/>
            <person name="Nakayama T."/>
            <person name="Obornik M."/>
            <person name="Reyes-Prieto A."/>
            <person name="Armbrust E.V."/>
            <person name="Aves S.J."/>
            <person name="Beiko R.G."/>
            <person name="Coutinho P."/>
            <person name="Dacks J.B."/>
            <person name="Durnford D.G."/>
            <person name="Fast N.M."/>
            <person name="Green B.R."/>
            <person name="Grisdale C.J."/>
            <person name="Hempel F."/>
            <person name="Henrissat B."/>
            <person name="Hoppner M.P."/>
            <person name="Ishida K."/>
            <person name="Kim E."/>
            <person name="Koreny L."/>
            <person name="Kroth P.G."/>
            <person name="Liu Y."/>
            <person name="Malik S.B."/>
            <person name="Maier U.G."/>
            <person name="McRose D."/>
            <person name="Mock T."/>
            <person name="Neilson J.A."/>
            <person name="Onodera N.T."/>
            <person name="Poole A.M."/>
            <person name="Pritham E.J."/>
            <person name="Richards T.A."/>
            <person name="Rocap G."/>
            <person name="Roy S.W."/>
            <person name="Sarai C."/>
            <person name="Schaack S."/>
            <person name="Shirato S."/>
            <person name="Slamovits C.H."/>
            <person name="Spencer D.F."/>
            <person name="Suzuki S."/>
            <person name="Worden A.Z."/>
            <person name="Zauner S."/>
            <person name="Barry K."/>
            <person name="Bell C."/>
            <person name="Bharti A.K."/>
            <person name="Crow J.A."/>
            <person name="Grimwood J."/>
            <person name="Kramer R."/>
            <person name="Lindquist E."/>
            <person name="Lucas S."/>
            <person name="Salamov A."/>
            <person name="McFadden G.I."/>
            <person name="Lane C.E."/>
            <person name="Keeling P.J."/>
            <person name="Gray M.W."/>
            <person name="Grigoriev I.V."/>
            <person name="Archibald J.M."/>
        </authorList>
    </citation>
    <scope>NUCLEOTIDE SEQUENCE</scope>
    <source>
        <strain evidence="15 17">CCMP2712</strain>
    </source>
</reference>
<evidence type="ECO:0000313" key="17">
    <source>
        <dbReference type="Proteomes" id="UP000011087"/>
    </source>
</evidence>
<keyword evidence="7 14" id="KW-1133">Transmembrane helix</keyword>
<evidence type="ECO:0000256" key="4">
    <source>
        <dbReference type="ARBA" id="ARBA00022679"/>
    </source>
</evidence>
<keyword evidence="10" id="KW-0594">Phospholipid biosynthesis</keyword>
<evidence type="ECO:0000256" key="2">
    <source>
        <dbReference type="ARBA" id="ARBA00005189"/>
    </source>
</evidence>
<evidence type="ECO:0000313" key="16">
    <source>
        <dbReference type="EnsemblProtists" id="EKX40112"/>
    </source>
</evidence>
<dbReference type="GO" id="GO:0106245">
    <property type="term" value="F:L-serine-phosphatidylethanolamine phosphatidyltransferase activity"/>
    <property type="evidence" value="ECO:0007669"/>
    <property type="project" value="InterPro"/>
</dbReference>
<comment type="pathway">
    <text evidence="2">Lipid metabolism.</text>
</comment>
<reference evidence="17" key="2">
    <citation type="submission" date="2012-11" db="EMBL/GenBank/DDBJ databases">
        <authorList>
            <person name="Kuo A."/>
            <person name="Curtis B.A."/>
            <person name="Tanifuji G."/>
            <person name="Burki F."/>
            <person name="Gruber A."/>
            <person name="Irimia M."/>
            <person name="Maruyama S."/>
            <person name="Arias M.C."/>
            <person name="Ball S.G."/>
            <person name="Gile G.H."/>
            <person name="Hirakawa Y."/>
            <person name="Hopkins J.F."/>
            <person name="Rensing S.A."/>
            <person name="Schmutz J."/>
            <person name="Symeonidi A."/>
            <person name="Elias M."/>
            <person name="Eveleigh R.J."/>
            <person name="Herman E.K."/>
            <person name="Klute M.J."/>
            <person name="Nakayama T."/>
            <person name="Obornik M."/>
            <person name="Reyes-Prieto A."/>
            <person name="Armbrust E.V."/>
            <person name="Aves S.J."/>
            <person name="Beiko R.G."/>
            <person name="Coutinho P."/>
            <person name="Dacks J.B."/>
            <person name="Durnford D.G."/>
            <person name="Fast N.M."/>
            <person name="Green B.R."/>
            <person name="Grisdale C."/>
            <person name="Hempe F."/>
            <person name="Henrissat B."/>
            <person name="Hoppner M.P."/>
            <person name="Ishida K.-I."/>
            <person name="Kim E."/>
            <person name="Koreny L."/>
            <person name="Kroth P.G."/>
            <person name="Liu Y."/>
            <person name="Malik S.-B."/>
            <person name="Maier U.G."/>
            <person name="McRose D."/>
            <person name="Mock T."/>
            <person name="Neilson J.A."/>
            <person name="Onodera N.T."/>
            <person name="Poole A.M."/>
            <person name="Pritham E.J."/>
            <person name="Richards T.A."/>
            <person name="Rocap G."/>
            <person name="Roy S.W."/>
            <person name="Sarai C."/>
            <person name="Schaack S."/>
            <person name="Shirato S."/>
            <person name="Slamovits C.H."/>
            <person name="Spencer D.F."/>
            <person name="Suzuki S."/>
            <person name="Worden A.Z."/>
            <person name="Zauner S."/>
            <person name="Barry K."/>
            <person name="Bell C."/>
            <person name="Bharti A.K."/>
            <person name="Crow J.A."/>
            <person name="Grimwood J."/>
            <person name="Kramer R."/>
            <person name="Lindquist E."/>
            <person name="Lucas S."/>
            <person name="Salamov A."/>
            <person name="McFadden G.I."/>
            <person name="Lane C.E."/>
            <person name="Keeling P.J."/>
            <person name="Gray M.W."/>
            <person name="Grigoriev I.V."/>
            <person name="Archibald J.M."/>
        </authorList>
    </citation>
    <scope>NUCLEOTIDE SEQUENCE</scope>
    <source>
        <strain evidence="17">CCMP2712</strain>
    </source>
</reference>
<evidence type="ECO:0000256" key="9">
    <source>
        <dbReference type="ARBA" id="ARBA00023136"/>
    </source>
</evidence>
<dbReference type="RefSeq" id="XP_005827092.1">
    <property type="nucleotide sequence ID" value="XM_005827035.1"/>
</dbReference>
<dbReference type="STRING" id="905079.L1IVH2"/>
<keyword evidence="6" id="KW-0256">Endoplasmic reticulum</keyword>
<dbReference type="GO" id="GO:0006659">
    <property type="term" value="P:phosphatidylserine biosynthetic process"/>
    <property type="evidence" value="ECO:0007669"/>
    <property type="project" value="InterPro"/>
</dbReference>
<keyword evidence="17" id="KW-1185">Reference proteome</keyword>
<feature type="transmembrane region" description="Helical" evidence="14">
    <location>
        <begin position="388"/>
        <end position="409"/>
    </location>
</feature>
<proteinExistence type="predicted"/>
<comment type="pathway">
    <text evidence="12">Phospholipid metabolism.</text>
</comment>
<dbReference type="PANTHER" id="PTHR15362">
    <property type="entry name" value="PHOSPHATIDYLINOSITOL SYNTHASE"/>
    <property type="match status" value="1"/>
</dbReference>
<keyword evidence="8" id="KW-0443">Lipid metabolism</keyword>
<evidence type="ECO:0000256" key="12">
    <source>
        <dbReference type="ARBA" id="ARBA00025707"/>
    </source>
</evidence>
<protein>
    <recommendedName>
        <fullName evidence="18">Phosphatidylserine synthase</fullName>
    </recommendedName>
</protein>
<keyword evidence="11" id="KW-1208">Phospholipid metabolism</keyword>
<dbReference type="KEGG" id="gtt:GUITHDRAFT_113850"/>
<sequence length="452" mass="52583">MSGRETKGKDKRRKEEEDVGEEEAEEHDKYSRFFYKPHFLLALSTGTVGLFHAAFYTRETEFKVNLKRGLLGVCCAFLLYCSLPSPVPRSVFRRPHPLFWRLIAGASILYLMVLTFILFQTVHDARTLVTYVDPCRNGLHTCSQATMIGKDQGVSMPLPERSYADDCRVMTGGPSCKWWADRSKGEEPCFANLQASDAIQDEFVVAHVLGWWGKALIIRHAGAAWINSIVFEFVEMSFEHWMPNFAECWWDHIILDVMTCNLLGIILGHLFMHWLSVKQYRWMHISEIPTPEGKFLRVLGQFSPESWDTYHWDALESPKRLLVVILTYACILLCDFNAFALKFILWIPPRNPLNTYRLVLWWLLGMCAVREFYEYSTNRQVKRLGHHAWLGGMILITETMIWVKFGIAVNEFSKPFPFSVVISWSIALFLFVVWFVYHFHLVPNRLKLKKTC</sequence>
<dbReference type="GeneID" id="17296827"/>
<name>L1IVH2_GUITC</name>
<feature type="transmembrane region" description="Helical" evidence="14">
    <location>
        <begin position="421"/>
        <end position="440"/>
    </location>
</feature>
<gene>
    <name evidence="15" type="ORF">GUITHDRAFT_113850</name>
</gene>
<evidence type="ECO:0000256" key="11">
    <source>
        <dbReference type="ARBA" id="ARBA00023264"/>
    </source>
</evidence>
<keyword evidence="9 14" id="KW-0472">Membrane</keyword>
<evidence type="ECO:0000256" key="13">
    <source>
        <dbReference type="SAM" id="MobiDB-lite"/>
    </source>
</evidence>
<dbReference type="EMBL" id="JH993034">
    <property type="protein sequence ID" value="EKX40112.1"/>
    <property type="molecule type" value="Genomic_DNA"/>
</dbReference>
<accession>L1IVH2</accession>
<feature type="transmembrane region" description="Helical" evidence="14">
    <location>
        <begin position="216"/>
        <end position="234"/>
    </location>
</feature>
<feature type="transmembrane region" description="Helical" evidence="14">
    <location>
        <begin position="254"/>
        <end position="275"/>
    </location>
</feature>
<comment type="subcellular location">
    <subcellularLocation>
        <location evidence="1">Endoplasmic reticulum membrane</location>
        <topology evidence="1">Multi-pass membrane protein</topology>
    </subcellularLocation>
</comment>
<dbReference type="AlphaFoldDB" id="L1IVH2"/>
<feature type="transmembrane region" description="Helical" evidence="14">
    <location>
        <begin position="39"/>
        <end position="57"/>
    </location>
</feature>
<dbReference type="PANTHER" id="PTHR15362:SF7">
    <property type="entry name" value="PHOSPHATIDYLSERINE SYNTHASE 2"/>
    <property type="match status" value="1"/>
</dbReference>
<dbReference type="Pfam" id="PF03034">
    <property type="entry name" value="PSS"/>
    <property type="match status" value="1"/>
</dbReference>
<evidence type="ECO:0000256" key="14">
    <source>
        <dbReference type="SAM" id="Phobius"/>
    </source>
</evidence>
<dbReference type="eggNOG" id="KOG2735">
    <property type="taxonomic scope" value="Eukaryota"/>
</dbReference>
<evidence type="ECO:0000256" key="10">
    <source>
        <dbReference type="ARBA" id="ARBA00023209"/>
    </source>
</evidence>
<dbReference type="OrthoDB" id="10265393at2759"/>
<dbReference type="EnsemblProtists" id="EKX40112">
    <property type="protein sequence ID" value="EKX40112"/>
    <property type="gene ID" value="GUITHDRAFT_113850"/>
</dbReference>
<keyword evidence="3" id="KW-0444">Lipid biosynthesis</keyword>
<dbReference type="HOGENOM" id="CLU_037661_1_1_1"/>
<dbReference type="Proteomes" id="UP000011087">
    <property type="component" value="Unassembled WGS sequence"/>
</dbReference>
<feature type="region of interest" description="Disordered" evidence="13">
    <location>
        <begin position="1"/>
        <end position="23"/>
    </location>
</feature>
<feature type="transmembrane region" description="Helical" evidence="14">
    <location>
        <begin position="321"/>
        <end position="347"/>
    </location>
</feature>
<dbReference type="GO" id="GO:0005789">
    <property type="term" value="C:endoplasmic reticulum membrane"/>
    <property type="evidence" value="ECO:0007669"/>
    <property type="project" value="UniProtKB-SubCell"/>
</dbReference>
<dbReference type="OMA" id="LPNFWEC"/>
<evidence type="ECO:0000256" key="8">
    <source>
        <dbReference type="ARBA" id="ARBA00023098"/>
    </source>
</evidence>
<feature type="transmembrane region" description="Helical" evidence="14">
    <location>
        <begin position="69"/>
        <end position="87"/>
    </location>
</feature>